<evidence type="ECO:0000313" key="13">
    <source>
        <dbReference type="Proteomes" id="UP000002384"/>
    </source>
</evidence>
<comment type="subunit">
    <text evidence="8">Heterotetramer, composed of two GyrA and two GyrB chains. In the heterotetramer, GyrA contains the active site tyrosine that forms a transient covalent intermediate with DNA, while GyrB binds cofactors and catalyzes ATP hydrolysis.</text>
</comment>
<evidence type="ECO:0000313" key="12">
    <source>
        <dbReference type="EMBL" id="ACK73028.1"/>
    </source>
</evidence>
<dbReference type="InterPro" id="IPR035516">
    <property type="entry name" value="Gyrase/topoIV_suA_C"/>
</dbReference>
<dbReference type="SMART" id="SM00434">
    <property type="entry name" value="TOP4c"/>
    <property type="match status" value="1"/>
</dbReference>
<dbReference type="InterPro" id="IPR013760">
    <property type="entry name" value="Topo_IIA-like_dom_sf"/>
</dbReference>
<dbReference type="NCBIfam" id="NF004044">
    <property type="entry name" value="PRK05561.1"/>
    <property type="match status" value="1"/>
</dbReference>
<dbReference type="GO" id="GO:0003677">
    <property type="term" value="F:DNA binding"/>
    <property type="evidence" value="ECO:0007669"/>
    <property type="project" value="UniProtKB-UniRule"/>
</dbReference>
<dbReference type="FunFam" id="3.90.199.10:FF:000001">
    <property type="entry name" value="DNA gyrase subunit A"/>
    <property type="match status" value="1"/>
</dbReference>
<comment type="function">
    <text evidence="8">A type II topoisomerase that negatively supercoils closed circular double-stranded (ds) DNA in an ATP-dependent manner to modulate DNA topology and maintain chromosomes in an underwound state. Negative supercoiling favors strand separation, and DNA replication, transcription, recombination and repair, all of which involve strand separation. Also able to catalyze the interconversion of other topological isomers of dsDNA rings, including catenanes and knotted rings. Type II topoisomerases break and join 2 DNA strands simultaneously in an ATP-dependent manner.</text>
</comment>
<evidence type="ECO:0000256" key="4">
    <source>
        <dbReference type="ARBA" id="ARBA00022840"/>
    </source>
</evidence>
<dbReference type="GO" id="GO:0005737">
    <property type="term" value="C:cytoplasm"/>
    <property type="evidence" value="ECO:0007669"/>
    <property type="project" value="UniProtKB-SubCell"/>
</dbReference>
<comment type="caution">
    <text evidence="8">Lacks conserved residue(s) required for the propagation of feature annotation.</text>
</comment>
<keyword evidence="8" id="KW-0963">Cytoplasm</keyword>
<dbReference type="Gene3D" id="3.90.199.10">
    <property type="entry name" value="Topoisomerase II, domain 5"/>
    <property type="match status" value="1"/>
</dbReference>
<dbReference type="STRING" id="65393.PCC7424_4667"/>
<dbReference type="Proteomes" id="UP000002384">
    <property type="component" value="Chromosome"/>
</dbReference>
<keyword evidence="10" id="KW-0175">Coiled coil</keyword>
<dbReference type="GO" id="GO:0006265">
    <property type="term" value="P:DNA topological change"/>
    <property type="evidence" value="ECO:0007669"/>
    <property type="project" value="UniProtKB-UniRule"/>
</dbReference>
<dbReference type="InterPro" id="IPR013758">
    <property type="entry name" value="Topo_IIA_A/C_ab"/>
</dbReference>
<evidence type="ECO:0000256" key="1">
    <source>
        <dbReference type="ARBA" id="ARBA00000185"/>
    </source>
</evidence>
<dbReference type="KEGG" id="cyc:PCC7424_4667"/>
<dbReference type="GO" id="GO:0005694">
    <property type="term" value="C:chromosome"/>
    <property type="evidence" value="ECO:0007669"/>
    <property type="project" value="InterPro"/>
</dbReference>
<comment type="subcellular location">
    <subcellularLocation>
        <location evidence="8">Cytoplasm</location>
    </subcellularLocation>
</comment>
<dbReference type="Pfam" id="PF00521">
    <property type="entry name" value="DNA_topoisoIV"/>
    <property type="match status" value="1"/>
</dbReference>
<feature type="active site" description="O-(5'-phospho-DNA)-tyrosine intermediate" evidence="8 9">
    <location>
        <position position="122"/>
    </location>
</feature>
<dbReference type="RefSeq" id="WP_015956611.1">
    <property type="nucleotide sequence ID" value="NC_011729.1"/>
</dbReference>
<evidence type="ECO:0000259" key="11">
    <source>
        <dbReference type="PROSITE" id="PS52040"/>
    </source>
</evidence>
<dbReference type="GO" id="GO:0005524">
    <property type="term" value="F:ATP binding"/>
    <property type="evidence" value="ECO:0007669"/>
    <property type="project" value="UniProtKB-UniRule"/>
</dbReference>
<feature type="domain" description="Topo IIA-type catalytic" evidence="11">
    <location>
        <begin position="34"/>
        <end position="503"/>
    </location>
</feature>
<evidence type="ECO:0000256" key="5">
    <source>
        <dbReference type="ARBA" id="ARBA00023029"/>
    </source>
</evidence>
<dbReference type="SUPFAM" id="SSF56719">
    <property type="entry name" value="Type II DNA topoisomerase"/>
    <property type="match status" value="1"/>
</dbReference>
<dbReference type="EMBL" id="CP001291">
    <property type="protein sequence ID" value="ACK73028.1"/>
    <property type="molecule type" value="Genomic_DNA"/>
</dbReference>
<dbReference type="InterPro" id="IPR005743">
    <property type="entry name" value="GyrA"/>
</dbReference>
<dbReference type="NCBIfam" id="TIGR01063">
    <property type="entry name" value="gyrA"/>
    <property type="match status" value="1"/>
</dbReference>
<dbReference type="HOGENOM" id="CLU_002977_6_1_3"/>
<keyword evidence="7 8" id="KW-0413">Isomerase</keyword>
<dbReference type="Gene3D" id="1.10.268.10">
    <property type="entry name" value="Topoisomerase, domain 3"/>
    <property type="match status" value="1"/>
</dbReference>
<organism evidence="12 13">
    <name type="scientific">Gloeothece citriformis (strain PCC 7424)</name>
    <name type="common">Cyanothece sp. (strain PCC 7424)</name>
    <dbReference type="NCBI Taxonomy" id="65393"/>
    <lineage>
        <taxon>Bacteria</taxon>
        <taxon>Bacillati</taxon>
        <taxon>Cyanobacteriota</taxon>
        <taxon>Cyanophyceae</taxon>
        <taxon>Oscillatoriophycideae</taxon>
        <taxon>Chroococcales</taxon>
        <taxon>Aphanothecaceae</taxon>
        <taxon>Gloeothece</taxon>
        <taxon>Gloeothece citriformis</taxon>
    </lineage>
</organism>
<dbReference type="Gene3D" id="3.30.1360.40">
    <property type="match status" value="1"/>
</dbReference>
<dbReference type="NCBIfam" id="NF004043">
    <property type="entry name" value="PRK05560.1"/>
    <property type="match status" value="1"/>
</dbReference>
<sequence length="853" mass="95228">MTTHPERIIPTDLSSEMSQSYLEYAMSVIVGRALPDARDGLKPVHRRILFAMYELGLTPDRPFRKCARVVGEVLGKYHPHGDTAVYDALVRMAQNFSMRDPLIEGHGNFGSIDNDPPAAMRYTESRLQNLSMNALLRDIEAETVDFIDNFDGSQQEPIVLPARIPQLLLNGSSGIAVGMATNIPPHNLGELVDGAIAMIHNPEITNTELMKYIPGPDFPTGAQILGRSGIKDAYTNGRGSITMRGVAQIETIQQRGRPEREAIIVTELPYQTNKAALIEKIAELVNDKRIDGIADIRDESDRDGMRIVIELKRDAYPRVVLNNLYKQTPIQANFGANMLALVNGEPQVLTLKDFLEVFLDFRVEVITRRTNYELRKAEERDHVLQGLLVALANLDAIIQLIRHAADTATAKRELVDQFGLSEVQADAILQMQLRRLTALESEKIQAEHEELLQKITDLRDILERRERVDHIIEEELNQLKTTHATPRRTEIIQEDGELIDLDLIANEQAVILLTEQGYIKRMPVSTFGQQSRATRGKSAAKIKEDDGVEHFLSCCDHDYILFFSDRGVVYVLGAYQIPSSSRTARGVPIVQMLPIPKNEKITSMLAVSEFSEDCYLIMLTRQGYIKKTVLSAYSNIRANGLIAITLSEGDQLRWVRLAREEDSIIIGTRKGMAIHFKADSEQLRPTGRTARGVKSMKLKGTDEIISVDILPSQVVANIATSEDEVEDETLETEEIISEETNVGPWVLAITTGGYGKRVPVSQFRLQKRAGMGVKAIRFKNDHDQLVAIHVVNQDDEMMMVTNRGIIIRQAVDAITPQSRMATGVRVQRLDEDDAIAAVALVPPSAEGEDPESE</sequence>
<dbReference type="InterPro" id="IPR002205">
    <property type="entry name" value="Topo_IIA_dom_A"/>
</dbReference>
<evidence type="ECO:0000256" key="9">
    <source>
        <dbReference type="PROSITE-ProRule" id="PRU01384"/>
    </source>
</evidence>
<feature type="coiled-coil region" evidence="10">
    <location>
        <begin position="429"/>
        <end position="465"/>
    </location>
</feature>
<accession>B7KBQ0</accession>
<dbReference type="FunFam" id="1.10.268.10:FF:000001">
    <property type="entry name" value="DNA gyrase subunit A"/>
    <property type="match status" value="1"/>
</dbReference>
<dbReference type="HAMAP" id="MF_01897">
    <property type="entry name" value="GyrA"/>
    <property type="match status" value="1"/>
</dbReference>
<dbReference type="EC" id="5.6.2.2" evidence="8"/>
<comment type="similarity">
    <text evidence="2 8">Belongs to the type II topoisomerase GyrA/ParC subunit family.</text>
</comment>
<dbReference type="InterPro" id="IPR050220">
    <property type="entry name" value="Type_II_DNA_Topoisomerases"/>
</dbReference>
<evidence type="ECO:0000256" key="3">
    <source>
        <dbReference type="ARBA" id="ARBA00022741"/>
    </source>
</evidence>
<gene>
    <name evidence="8" type="primary">gyrA</name>
    <name evidence="12" type="ordered locus">PCC7424_4667</name>
</gene>
<dbReference type="PANTHER" id="PTHR43493:SF5">
    <property type="entry name" value="DNA GYRASE SUBUNIT A, CHLOROPLASTIC_MITOCHONDRIAL"/>
    <property type="match status" value="1"/>
</dbReference>
<dbReference type="FunFam" id="3.30.1360.40:FF:000002">
    <property type="entry name" value="DNA gyrase subunit A"/>
    <property type="match status" value="1"/>
</dbReference>
<evidence type="ECO:0000256" key="6">
    <source>
        <dbReference type="ARBA" id="ARBA00023125"/>
    </source>
</evidence>
<proteinExistence type="inferred from homology"/>
<keyword evidence="3 8" id="KW-0547">Nucleotide-binding</keyword>
<evidence type="ECO:0000256" key="7">
    <source>
        <dbReference type="ARBA" id="ARBA00023235"/>
    </source>
</evidence>
<evidence type="ECO:0000256" key="2">
    <source>
        <dbReference type="ARBA" id="ARBA00008263"/>
    </source>
</evidence>
<dbReference type="SUPFAM" id="SSF101904">
    <property type="entry name" value="GyrA/ParC C-terminal domain-like"/>
    <property type="match status" value="1"/>
</dbReference>
<keyword evidence="4 8" id="KW-0067">ATP-binding</keyword>
<dbReference type="eggNOG" id="COG0188">
    <property type="taxonomic scope" value="Bacteria"/>
</dbReference>
<dbReference type="GO" id="GO:0034335">
    <property type="term" value="F:DNA negative supercoiling activity"/>
    <property type="evidence" value="ECO:0007669"/>
    <property type="project" value="UniProtKB-ARBA"/>
</dbReference>
<name>B7KBQ0_GLOC7</name>
<dbReference type="AlphaFoldDB" id="B7KBQ0"/>
<keyword evidence="6 8" id="KW-0238">DNA-binding</keyword>
<dbReference type="PROSITE" id="PS52040">
    <property type="entry name" value="TOPO_IIA"/>
    <property type="match status" value="1"/>
</dbReference>
<dbReference type="InterPro" id="IPR006691">
    <property type="entry name" value="GyrA/parC_rep"/>
</dbReference>
<dbReference type="GO" id="GO:0006261">
    <property type="term" value="P:DNA-templated DNA replication"/>
    <property type="evidence" value="ECO:0007669"/>
    <property type="project" value="UniProtKB-UniRule"/>
</dbReference>
<comment type="miscellaneous">
    <text evidence="8">Few gyrases are as efficient as E.coli at forming negative supercoils. Not all organisms have 2 type II topoisomerases; in organisms with a single type II topoisomerase this enzyme also has to decatenate newly replicated chromosomes.</text>
</comment>
<evidence type="ECO:0000256" key="8">
    <source>
        <dbReference type="HAMAP-Rule" id="MF_01897"/>
    </source>
</evidence>
<comment type="catalytic activity">
    <reaction evidence="1 8 9">
        <text>ATP-dependent breakage, passage and rejoining of double-stranded DNA.</text>
        <dbReference type="EC" id="5.6.2.2"/>
    </reaction>
</comment>
<protein>
    <recommendedName>
        <fullName evidence="8">DNA gyrase subunit A</fullName>
        <ecNumber evidence="8">5.6.2.2</ecNumber>
    </recommendedName>
</protein>
<keyword evidence="13" id="KW-1185">Reference proteome</keyword>
<dbReference type="CDD" id="cd00187">
    <property type="entry name" value="TOP4c"/>
    <property type="match status" value="1"/>
</dbReference>
<dbReference type="Pfam" id="PF03989">
    <property type="entry name" value="DNA_gyraseA_C"/>
    <property type="match status" value="6"/>
</dbReference>
<keyword evidence="5 8" id="KW-0799">Topoisomerase</keyword>
<dbReference type="InterPro" id="IPR013757">
    <property type="entry name" value="Topo_IIA_A_a_sf"/>
</dbReference>
<dbReference type="GO" id="GO:0009330">
    <property type="term" value="C:DNA topoisomerase type II (double strand cut, ATP-hydrolyzing) complex"/>
    <property type="evidence" value="ECO:0007669"/>
    <property type="project" value="TreeGrafter"/>
</dbReference>
<dbReference type="OrthoDB" id="9806486at2"/>
<dbReference type="Gene3D" id="2.120.10.90">
    <property type="entry name" value="DNA gyrase/topoisomerase IV, subunit A, C-terminal"/>
    <property type="match status" value="1"/>
</dbReference>
<reference evidence="13" key="1">
    <citation type="journal article" date="2011" name="MBio">
        <title>Novel metabolic attributes of the genus Cyanothece, comprising a group of unicellular nitrogen-fixing Cyanobacteria.</title>
        <authorList>
            <person name="Bandyopadhyay A."/>
            <person name="Elvitigala T."/>
            <person name="Welsh E."/>
            <person name="Stockel J."/>
            <person name="Liberton M."/>
            <person name="Min H."/>
            <person name="Sherman L.A."/>
            <person name="Pakrasi H.B."/>
        </authorList>
    </citation>
    <scope>NUCLEOTIDE SEQUENCE [LARGE SCALE GENOMIC DNA]</scope>
    <source>
        <strain evidence="13">PCC 7424</strain>
    </source>
</reference>
<dbReference type="PANTHER" id="PTHR43493">
    <property type="entry name" value="DNA GYRASE/TOPOISOMERASE SUBUNIT A"/>
    <property type="match status" value="1"/>
</dbReference>
<evidence type="ECO:0000256" key="10">
    <source>
        <dbReference type="SAM" id="Coils"/>
    </source>
</evidence>